<keyword evidence="5" id="KW-1133">Transmembrane helix</keyword>
<protein>
    <recommendedName>
        <fullName evidence="6">P-type ATPase C-terminal domain-containing protein</fullName>
    </recommendedName>
</protein>
<evidence type="ECO:0000256" key="2">
    <source>
        <dbReference type="ARBA" id="ARBA00022723"/>
    </source>
</evidence>
<keyword evidence="5" id="KW-0812">Transmembrane</keyword>
<dbReference type="GO" id="GO:0045332">
    <property type="term" value="P:phospholipid translocation"/>
    <property type="evidence" value="ECO:0007669"/>
    <property type="project" value="TreeGrafter"/>
</dbReference>
<organism evidence="7">
    <name type="scientific">Florenciella parvula</name>
    <dbReference type="NCBI Taxonomy" id="236787"/>
    <lineage>
        <taxon>Eukaryota</taxon>
        <taxon>Sar</taxon>
        <taxon>Stramenopiles</taxon>
        <taxon>Ochrophyta</taxon>
        <taxon>Dictyochophyceae</taxon>
        <taxon>Florenciellales</taxon>
        <taxon>Florenciella</taxon>
    </lineage>
</organism>
<evidence type="ECO:0000256" key="5">
    <source>
        <dbReference type="SAM" id="Phobius"/>
    </source>
</evidence>
<dbReference type="EMBL" id="HBGT01016805">
    <property type="protein sequence ID" value="CAD9417092.1"/>
    <property type="molecule type" value="Transcribed_RNA"/>
</dbReference>
<gene>
    <name evidence="7" type="ORF">FPAR1323_LOCUS8962</name>
</gene>
<feature type="domain" description="P-type ATPase C-terminal" evidence="6">
    <location>
        <begin position="1"/>
        <end position="134"/>
    </location>
</feature>
<evidence type="ECO:0000256" key="1">
    <source>
        <dbReference type="ARBA" id="ARBA00004141"/>
    </source>
</evidence>
<keyword evidence="3" id="KW-0460">Magnesium</keyword>
<evidence type="ECO:0000259" key="6">
    <source>
        <dbReference type="Pfam" id="PF16212"/>
    </source>
</evidence>
<feature type="transmembrane region" description="Helical" evidence="5">
    <location>
        <begin position="64"/>
        <end position="87"/>
    </location>
</feature>
<name>A0A7S2C6T4_9STRA</name>
<dbReference type="AlphaFoldDB" id="A0A7S2C6T4"/>
<reference evidence="7" key="1">
    <citation type="submission" date="2021-01" db="EMBL/GenBank/DDBJ databases">
        <authorList>
            <person name="Corre E."/>
            <person name="Pelletier E."/>
            <person name="Niang G."/>
            <person name="Scheremetjew M."/>
            <person name="Finn R."/>
            <person name="Kale V."/>
            <person name="Holt S."/>
            <person name="Cochrane G."/>
            <person name="Meng A."/>
            <person name="Brown T."/>
            <person name="Cohen L."/>
        </authorList>
    </citation>
    <scope>NUCLEOTIDE SEQUENCE</scope>
    <source>
        <strain evidence="7">RCC1693</strain>
    </source>
</reference>
<evidence type="ECO:0000256" key="3">
    <source>
        <dbReference type="ARBA" id="ARBA00022842"/>
    </source>
</evidence>
<feature type="transmembrane region" description="Helical" evidence="5">
    <location>
        <begin position="36"/>
        <end position="57"/>
    </location>
</feature>
<keyword evidence="5" id="KW-0472">Membrane</keyword>
<feature type="region of interest" description="Disordered" evidence="4">
    <location>
        <begin position="145"/>
        <end position="233"/>
    </location>
</feature>
<feature type="transmembrane region" description="Helical" evidence="5">
    <location>
        <begin position="107"/>
        <end position="125"/>
    </location>
</feature>
<sequence>MAHALIEGSAIYFLCKAAYMGSESIWQGDTGDTADLQVFGTIVFSVMITAMLCKVVILHYTWNVLCTAGIVFSIWLYFFFLFVYGAWYSMSEAFYWVPYHAVHFAPFWLLCFLMGSGTSMVDVIIETARFYLSPKYSDAVREVEHSPKSGLPCDGTSGPEPELPEGHGSSPSLNPIQTSQHGFSRGGRAGDPGEIGADEHTSQDSSDSEIFMKNLTYRPSSSRNVKRESAVPA</sequence>
<dbReference type="PANTHER" id="PTHR24092">
    <property type="entry name" value="PROBABLE PHOSPHOLIPID-TRANSPORTING ATPASE"/>
    <property type="match status" value="1"/>
</dbReference>
<evidence type="ECO:0000256" key="4">
    <source>
        <dbReference type="SAM" id="MobiDB-lite"/>
    </source>
</evidence>
<dbReference type="InterPro" id="IPR032630">
    <property type="entry name" value="P_typ_ATPase_c"/>
</dbReference>
<feature type="compositionally biased region" description="Polar residues" evidence="4">
    <location>
        <begin position="169"/>
        <end position="182"/>
    </location>
</feature>
<dbReference type="GO" id="GO:0140326">
    <property type="term" value="F:ATPase-coupled intramembrane lipid transporter activity"/>
    <property type="evidence" value="ECO:0007669"/>
    <property type="project" value="TreeGrafter"/>
</dbReference>
<comment type="subcellular location">
    <subcellularLocation>
        <location evidence="1">Membrane</location>
        <topology evidence="1">Multi-pass membrane protein</topology>
    </subcellularLocation>
</comment>
<accession>A0A7S2C6T4</accession>
<dbReference type="GO" id="GO:0046872">
    <property type="term" value="F:metal ion binding"/>
    <property type="evidence" value="ECO:0007669"/>
    <property type="project" value="UniProtKB-KW"/>
</dbReference>
<evidence type="ECO:0000313" key="7">
    <source>
        <dbReference type="EMBL" id="CAD9417092.1"/>
    </source>
</evidence>
<keyword evidence="2" id="KW-0479">Metal-binding</keyword>
<proteinExistence type="predicted"/>
<dbReference type="GO" id="GO:0005886">
    <property type="term" value="C:plasma membrane"/>
    <property type="evidence" value="ECO:0007669"/>
    <property type="project" value="TreeGrafter"/>
</dbReference>
<dbReference type="PANTHER" id="PTHR24092:SF218">
    <property type="entry name" value="PHOSPHOLIPID-TRANSPORTING ATPASE"/>
    <property type="match status" value="1"/>
</dbReference>
<dbReference type="Pfam" id="PF16212">
    <property type="entry name" value="PhoLip_ATPase_C"/>
    <property type="match status" value="1"/>
</dbReference>